<dbReference type="PRINTS" id="PR00111">
    <property type="entry name" value="ABHYDROLASE"/>
</dbReference>
<name>A0ABY8PR70_9BACT</name>
<accession>A0ABY8PR70</accession>
<keyword evidence="2" id="KW-0378">Hydrolase</keyword>
<dbReference type="Gene3D" id="3.40.50.1820">
    <property type="entry name" value="alpha/beta hydrolase"/>
    <property type="match status" value="1"/>
</dbReference>
<dbReference type="PANTHER" id="PTHR43798">
    <property type="entry name" value="MONOACYLGLYCEROL LIPASE"/>
    <property type="match status" value="1"/>
</dbReference>
<reference evidence="2 3" key="1">
    <citation type="submission" date="2021-02" db="EMBL/GenBank/DDBJ databases">
        <title>Characterization of Marinitoga sp. nov. str. BP5-C20A.</title>
        <authorList>
            <person name="Erauso G."/>
            <person name="Postec A."/>
        </authorList>
    </citation>
    <scope>NUCLEOTIDE SEQUENCE [LARGE SCALE GENOMIC DNA]</scope>
    <source>
        <strain evidence="2 3">BP5-C20A</strain>
    </source>
</reference>
<evidence type="ECO:0000313" key="3">
    <source>
        <dbReference type="Proteomes" id="UP001232493"/>
    </source>
</evidence>
<sequence length="260" mass="30105">MFFEELGIYYEVYGEGDPLILLNGIMMSTVSWSEHIRFLSKYFKVIVYDMRDQGRSEKLNGGYNISIHSEDLKKLIDYLGFKKVNLLGLSYGGQVAEIFASKYPEYIDKLILSNTTYKVDNFLTSIGEAWKVAAKSYNGEVFFDLALPFIYSKTFYNNNFEWLQNRRKIFKELLTKEWFDSFIRLASSNTTFDVSDDLEKIKCETLLIAADEDIITPISDMIYINNKIKNSELIIIKNAGHAAFLEKLNTYCNLIKGFLI</sequence>
<dbReference type="EMBL" id="CP069362">
    <property type="protein sequence ID" value="WGS65116.1"/>
    <property type="molecule type" value="Genomic_DNA"/>
</dbReference>
<evidence type="ECO:0000313" key="2">
    <source>
        <dbReference type="EMBL" id="WGS65116.1"/>
    </source>
</evidence>
<proteinExistence type="predicted"/>
<organism evidence="2 3">
    <name type="scientific">Marinitoga aeolica</name>
    <dbReference type="NCBI Taxonomy" id="2809031"/>
    <lineage>
        <taxon>Bacteria</taxon>
        <taxon>Thermotogati</taxon>
        <taxon>Thermotogota</taxon>
        <taxon>Thermotogae</taxon>
        <taxon>Petrotogales</taxon>
        <taxon>Petrotogaceae</taxon>
        <taxon>Marinitoga</taxon>
    </lineage>
</organism>
<dbReference type="SUPFAM" id="SSF53474">
    <property type="entry name" value="alpha/beta-Hydrolases"/>
    <property type="match status" value="1"/>
</dbReference>
<dbReference type="RefSeq" id="WP_280999293.1">
    <property type="nucleotide sequence ID" value="NZ_CP069362.1"/>
</dbReference>
<protein>
    <submittedName>
        <fullName evidence="2">Alpha/beta hydrolase</fullName>
    </submittedName>
</protein>
<keyword evidence="3" id="KW-1185">Reference proteome</keyword>
<dbReference type="Pfam" id="PF00561">
    <property type="entry name" value="Abhydrolase_1"/>
    <property type="match status" value="1"/>
</dbReference>
<feature type="domain" description="AB hydrolase-1" evidence="1">
    <location>
        <begin position="18"/>
        <end position="136"/>
    </location>
</feature>
<dbReference type="Proteomes" id="UP001232493">
    <property type="component" value="Chromosome"/>
</dbReference>
<evidence type="ECO:0000259" key="1">
    <source>
        <dbReference type="Pfam" id="PF00561"/>
    </source>
</evidence>
<dbReference type="InterPro" id="IPR029058">
    <property type="entry name" value="AB_hydrolase_fold"/>
</dbReference>
<dbReference type="InterPro" id="IPR000073">
    <property type="entry name" value="AB_hydrolase_1"/>
</dbReference>
<dbReference type="GO" id="GO:0016787">
    <property type="term" value="F:hydrolase activity"/>
    <property type="evidence" value="ECO:0007669"/>
    <property type="project" value="UniProtKB-KW"/>
</dbReference>
<dbReference type="InterPro" id="IPR050266">
    <property type="entry name" value="AB_hydrolase_sf"/>
</dbReference>
<gene>
    <name evidence="2" type="ORF">JRV97_00750</name>
</gene>